<protein>
    <recommendedName>
        <fullName evidence="3">Acyltransferase superfamily protein</fullName>
    </recommendedName>
</protein>
<organism evidence="1 2">
    <name type="scientific">SAR86 cluster bacterium BACL1 MAG-120820-bin45</name>
    <dbReference type="NCBI Taxonomy" id="1655612"/>
    <lineage>
        <taxon>Bacteria</taxon>
        <taxon>Pseudomonadati</taxon>
        <taxon>Pseudomonadota</taxon>
        <taxon>Gammaproteobacteria</taxon>
        <taxon>SAR86 cluster</taxon>
    </lineage>
</organism>
<dbReference type="Pfam" id="PF04339">
    <property type="entry name" value="FemAB_like"/>
    <property type="match status" value="1"/>
</dbReference>
<sequence length="377" mass="44344">MQPTIQKIELGKLAGIKNTLPFHNPFESIEYLKAMEDSQSASEQSGWIPEHLGKIESGQLVGLLPLYKKFNSYGEFIFDHQWANALQQAGRNYYPKLLTAVPFTPCEGDRILGNTDTNKIELIDACIDKLKTEQIESWHVLFPNNAGKKILKQKELIERFNYRFVWRNNKYATFTDFLSIFTSRQRATIRKERQSIEKIGITFRCKKADEVTLEDWDIFYPFYQQTYLERGQSPYLKRDFFYQINTSNQKLKPVIFFAYQDDMPIAASLCFEGRNTLYGRHWGALTKVKNLHFECCYYQGIDYCINNNIKFFDPGVQGEHKIRRGFQPQIDSSFHYFLHSDLSTAVKNFCDSEKRQIETYIEACKTYTPFNKDYRIE</sequence>
<proteinExistence type="predicted"/>
<dbReference type="Gene3D" id="3.40.630.30">
    <property type="match status" value="1"/>
</dbReference>
<dbReference type="PANTHER" id="PTHR47017:SF1">
    <property type="entry name" value="ACYL-COA"/>
    <property type="match status" value="1"/>
</dbReference>
<dbReference type="EMBL" id="LICS01000002">
    <property type="protein sequence ID" value="KRO96385.1"/>
    <property type="molecule type" value="Genomic_DNA"/>
</dbReference>
<dbReference type="SUPFAM" id="SSF55729">
    <property type="entry name" value="Acyl-CoA N-acyltransferases (Nat)"/>
    <property type="match status" value="1"/>
</dbReference>
<dbReference type="STRING" id="1655612.ABS10_03400"/>
<comment type="caution">
    <text evidence="1">The sequence shown here is derived from an EMBL/GenBank/DDBJ whole genome shotgun (WGS) entry which is preliminary data.</text>
</comment>
<dbReference type="AlphaFoldDB" id="A0A0R2UA35"/>
<evidence type="ECO:0000313" key="1">
    <source>
        <dbReference type="EMBL" id="KRO96385.1"/>
    </source>
</evidence>
<name>A0A0R2UA35_9GAMM</name>
<dbReference type="PANTHER" id="PTHR47017">
    <property type="entry name" value="ACYL-COA"/>
    <property type="match status" value="1"/>
</dbReference>
<accession>A0A0R2UA35</accession>
<evidence type="ECO:0008006" key="3">
    <source>
        <dbReference type="Google" id="ProtNLM"/>
    </source>
</evidence>
<dbReference type="InterPro" id="IPR007434">
    <property type="entry name" value="FemAB-like"/>
</dbReference>
<dbReference type="Proteomes" id="UP000051027">
    <property type="component" value="Unassembled WGS sequence"/>
</dbReference>
<evidence type="ECO:0000313" key="2">
    <source>
        <dbReference type="Proteomes" id="UP000051027"/>
    </source>
</evidence>
<reference evidence="1 2" key="1">
    <citation type="submission" date="2015-10" db="EMBL/GenBank/DDBJ databases">
        <title>Metagenome-Assembled Genomes uncover a global brackish microbiome.</title>
        <authorList>
            <person name="Hugerth L.W."/>
            <person name="Larsson J."/>
            <person name="Alneberg J."/>
            <person name="Lindh M.V."/>
            <person name="Legrand C."/>
            <person name="Pinhassi J."/>
            <person name="Andersson A.F."/>
        </authorList>
    </citation>
    <scope>NUCLEOTIDE SEQUENCE [LARGE SCALE GENOMIC DNA]</scope>
    <source>
        <strain evidence="1">BACL1 MAG-120820-bin45</strain>
    </source>
</reference>
<gene>
    <name evidence="1" type="ORF">ABS10_03400</name>
</gene>
<dbReference type="InterPro" id="IPR016181">
    <property type="entry name" value="Acyl_CoA_acyltransferase"/>
</dbReference>